<dbReference type="PRINTS" id="PR00080">
    <property type="entry name" value="SDRFAMILY"/>
</dbReference>
<dbReference type="InterPro" id="IPR020904">
    <property type="entry name" value="Sc_DH/Rdtase_CS"/>
</dbReference>
<sequence length="938" mass="105526">MNKKIVLVTGCSSGIGKSFVRELGSRRDYKVYASARNLDSIRSLENEGFDIVELDVTKIESIEKAVNFIIDKEGRIDLLINNAGISDYSPLVELNNQDAHRIMETNFFGTVNTTNAVAKHMIAQKSGVILCVGSIVGLTSTPFAGMYCASKAAVHSWSDSLRLELIPFNIKVVVVMPGSITSEISNNAKPQLEQLLSKGSLYDRIKGYLIERSTASQDGAISSESFVKYTLDKTLSPKPPASFSYGPNSFTFNLLYYLPKCITIAIFSRRFGLIKLKELYSHHMMSSLLKLSNLLLLYIISSIDSNGDIICLLLTCKHLYHNIGLRRSVQFKGIRVIDTDKKEVSKQFKATSTLFKLLSFKDILENSISHQQIVLSSDLLKQDDKDYPDWVKQRITLENRQNKSNITTALVKNAPISQTLYDIQSIETLFIYHQYPEYGSTLDLGSVSLFQHLQRLSVCAYGLILGTHTTLKSLELSITTECPLADLELTKFVSLTKLIFNNPFVTDIGPGLFPSSLTYLNIRPKEIPPRDTFLSLTSLVYLKIGLYHSQSIKSEQDQQQQQPFIDLDGLYNLKTLMIDDDSFPPENKNYYIEMSVPPSLTILNLLSVCIKIPTRCTMPLLEKLDVQLNVLIDGGGKINLVSQCKSLKKLVIHNCNQPIPPMIIPSNVEKLSIYKFTKKSLFSQVVLPPSLTHLSVFGNFDEHGFKLPDSLVKLKLMNNQVAFPSLPQQLKKLVWIGKTPNLVYPSDYPPNIETVKLTNMAVALTIDNIPPPTKYLSLILNKDLKMTPKGLSIFSIGSRLNKKIIDSNQPQQQQQWLPYNTTHLTCDLCGASSSKVAFRLDQVINHTNVRNLSISAYGFTSCRDILIQRLDPDNRKVLVLESHTLAGGIITQRRKTINNNNQHQQQQYDPIYLYLNISIISPFQLDWGFLDDNQIKNL</sequence>
<evidence type="ECO:0000313" key="3">
    <source>
        <dbReference type="EMBL" id="EGG17332.1"/>
    </source>
</evidence>
<dbReference type="PANTHER" id="PTHR44169:SF6">
    <property type="entry name" value="NADPH-DEPENDENT 1-ACYLDIHYDROXYACETONE PHOSPHATE REDUCTASE"/>
    <property type="match status" value="1"/>
</dbReference>
<evidence type="ECO:0000313" key="4">
    <source>
        <dbReference type="Proteomes" id="UP000007797"/>
    </source>
</evidence>
<dbReference type="KEGG" id="dfa:DFA_08327"/>
<accession>F4Q5S3</accession>
<dbReference type="AlphaFoldDB" id="F4Q5S3"/>
<dbReference type="PANTHER" id="PTHR44169">
    <property type="entry name" value="NADPH-DEPENDENT 1-ACYLDIHYDROXYACETONE PHOSPHATE REDUCTASE"/>
    <property type="match status" value="1"/>
</dbReference>
<protein>
    <submittedName>
        <fullName evidence="3">Uncharacterized protein</fullName>
    </submittedName>
</protein>
<reference evidence="4" key="1">
    <citation type="journal article" date="2011" name="Genome Res.">
        <title>Phylogeny-wide analysis of social amoeba genomes highlights ancient origins for complex intercellular communication.</title>
        <authorList>
            <person name="Heidel A.J."/>
            <person name="Lawal H.M."/>
            <person name="Felder M."/>
            <person name="Schilde C."/>
            <person name="Helps N.R."/>
            <person name="Tunggal B."/>
            <person name="Rivero F."/>
            <person name="John U."/>
            <person name="Schleicher M."/>
            <person name="Eichinger L."/>
            <person name="Platzer M."/>
            <person name="Noegel A.A."/>
            <person name="Schaap P."/>
            <person name="Gloeckner G."/>
        </authorList>
    </citation>
    <scope>NUCLEOTIDE SEQUENCE [LARGE SCALE GENOMIC DNA]</scope>
    <source>
        <strain evidence="4">SH3</strain>
    </source>
</reference>
<dbReference type="STRING" id="1054147.F4Q5S3"/>
<dbReference type="InterPro" id="IPR002347">
    <property type="entry name" value="SDR_fam"/>
</dbReference>
<evidence type="ECO:0000256" key="1">
    <source>
        <dbReference type="ARBA" id="ARBA00006484"/>
    </source>
</evidence>
<dbReference type="GeneID" id="14869205"/>
<dbReference type="GO" id="GO:0016491">
    <property type="term" value="F:oxidoreductase activity"/>
    <property type="evidence" value="ECO:0007669"/>
    <property type="project" value="UniProtKB-KW"/>
</dbReference>
<dbReference type="PRINTS" id="PR00081">
    <property type="entry name" value="GDHRDH"/>
</dbReference>
<dbReference type="Pfam" id="PF00106">
    <property type="entry name" value="adh_short"/>
    <property type="match status" value="1"/>
</dbReference>
<name>F4Q5S3_CACFS</name>
<dbReference type="SUPFAM" id="SSF52058">
    <property type="entry name" value="L domain-like"/>
    <property type="match status" value="1"/>
</dbReference>
<dbReference type="CDD" id="cd05374">
    <property type="entry name" value="17beta-HSD-like_SDR_c"/>
    <property type="match status" value="1"/>
</dbReference>
<gene>
    <name evidence="3" type="ORF">DFA_08327</name>
</gene>
<dbReference type="EMBL" id="GL883021">
    <property type="protein sequence ID" value="EGG17332.1"/>
    <property type="molecule type" value="Genomic_DNA"/>
</dbReference>
<proteinExistence type="inferred from homology"/>
<dbReference type="SUPFAM" id="SSF51735">
    <property type="entry name" value="NAD(P)-binding Rossmann-fold domains"/>
    <property type="match status" value="1"/>
</dbReference>
<keyword evidence="2" id="KW-0560">Oxidoreductase</keyword>
<dbReference type="InterPro" id="IPR036291">
    <property type="entry name" value="NAD(P)-bd_dom_sf"/>
</dbReference>
<dbReference type="OrthoDB" id="17372at2759"/>
<dbReference type="GO" id="GO:0005783">
    <property type="term" value="C:endoplasmic reticulum"/>
    <property type="evidence" value="ECO:0007669"/>
    <property type="project" value="TreeGrafter"/>
</dbReference>
<organism evidence="3 4">
    <name type="scientific">Cavenderia fasciculata</name>
    <name type="common">Slime mold</name>
    <name type="synonym">Dictyostelium fasciculatum</name>
    <dbReference type="NCBI Taxonomy" id="261658"/>
    <lineage>
        <taxon>Eukaryota</taxon>
        <taxon>Amoebozoa</taxon>
        <taxon>Evosea</taxon>
        <taxon>Eumycetozoa</taxon>
        <taxon>Dictyostelia</taxon>
        <taxon>Acytosteliales</taxon>
        <taxon>Cavenderiaceae</taxon>
        <taxon>Cavenderia</taxon>
    </lineage>
</organism>
<dbReference type="RefSeq" id="XP_004355816.1">
    <property type="nucleotide sequence ID" value="XM_004355763.1"/>
</dbReference>
<comment type="similarity">
    <text evidence="1">Belongs to the short-chain dehydrogenases/reductases (SDR) family.</text>
</comment>
<evidence type="ECO:0000256" key="2">
    <source>
        <dbReference type="ARBA" id="ARBA00023002"/>
    </source>
</evidence>
<dbReference type="Gene3D" id="3.40.50.720">
    <property type="entry name" value="NAD(P)-binding Rossmann-like Domain"/>
    <property type="match status" value="1"/>
</dbReference>
<dbReference type="Proteomes" id="UP000007797">
    <property type="component" value="Unassembled WGS sequence"/>
</dbReference>
<dbReference type="PROSITE" id="PS00061">
    <property type="entry name" value="ADH_SHORT"/>
    <property type="match status" value="1"/>
</dbReference>
<keyword evidence="4" id="KW-1185">Reference proteome</keyword>